<organism evidence="2">
    <name type="scientific">Sulfurihydrogenibium azorense</name>
    <dbReference type="NCBI Taxonomy" id="309806"/>
    <lineage>
        <taxon>Bacteria</taxon>
        <taxon>Pseudomonadati</taxon>
        <taxon>Aquificota</taxon>
        <taxon>Aquificia</taxon>
        <taxon>Aquificales</taxon>
        <taxon>Hydrogenothermaceae</taxon>
        <taxon>Sulfurihydrogenibium</taxon>
    </lineage>
</organism>
<dbReference type="Gene3D" id="1.10.10.580">
    <property type="entry name" value="Structural maintenance of chromosome 1. Chain E"/>
    <property type="match status" value="1"/>
</dbReference>
<accession>A0A832DE61</accession>
<gene>
    <name evidence="2" type="ORF">ENO34_02145</name>
</gene>
<dbReference type="Gene3D" id="6.10.250.2410">
    <property type="match status" value="1"/>
</dbReference>
<dbReference type="PANTHER" id="PTHR33969:SF2">
    <property type="entry name" value="SEGREGATION AND CONDENSATION PROTEIN A"/>
    <property type="match status" value="1"/>
</dbReference>
<dbReference type="Proteomes" id="UP000885621">
    <property type="component" value="Unassembled WGS sequence"/>
</dbReference>
<sequence>MENQNPIDIILKLVVKGEIDPWNIDITVLADKFLNEIKSMYIPDLLTASKVLVAAALLLRMKAESLDQQEEKKEGVQRKRIFGIKRFYTIEEIAQILKDYTSPPIETKPKKERKPYERKNTTKKPLSFDYKLAHNILEDAIKYFEEELKYVSEVIRFSQINYPNKPQAFIALLFLNNDNKINLYQEEPFDEIYIEPVEVYNYSL</sequence>
<proteinExistence type="predicted"/>
<dbReference type="AlphaFoldDB" id="A0A832DE61"/>
<dbReference type="Pfam" id="PF02616">
    <property type="entry name" value="SMC_ScpA"/>
    <property type="match status" value="1"/>
</dbReference>
<protein>
    <recommendedName>
        <fullName evidence="1">Segregation and condensation protein A</fullName>
    </recommendedName>
</protein>
<evidence type="ECO:0000256" key="1">
    <source>
        <dbReference type="ARBA" id="ARBA00044777"/>
    </source>
</evidence>
<reference evidence="2" key="1">
    <citation type="journal article" date="2020" name="mSystems">
        <title>Genome- and Community-Level Interaction Insights into Carbon Utilization and Element Cycling Functions of Hydrothermarchaeota in Hydrothermal Sediment.</title>
        <authorList>
            <person name="Zhou Z."/>
            <person name="Liu Y."/>
            <person name="Xu W."/>
            <person name="Pan J."/>
            <person name="Luo Z.H."/>
            <person name="Li M."/>
        </authorList>
    </citation>
    <scope>NUCLEOTIDE SEQUENCE [LARGE SCALE GENOMIC DNA]</scope>
    <source>
        <strain evidence="2">SpSt-1257</strain>
    </source>
</reference>
<dbReference type="PANTHER" id="PTHR33969">
    <property type="entry name" value="SEGREGATION AND CONDENSATION PROTEIN A"/>
    <property type="match status" value="1"/>
</dbReference>
<dbReference type="InterPro" id="IPR003768">
    <property type="entry name" value="ScpA"/>
</dbReference>
<dbReference type="EMBL" id="DSFC01000123">
    <property type="protein sequence ID" value="HEV09182.1"/>
    <property type="molecule type" value="Genomic_DNA"/>
</dbReference>
<comment type="caution">
    <text evidence="2">The sequence shown here is derived from an EMBL/GenBank/DDBJ whole genome shotgun (WGS) entry which is preliminary data.</text>
</comment>
<dbReference type="InterPro" id="IPR023093">
    <property type="entry name" value="ScpA-like_C"/>
</dbReference>
<name>A0A832DE61_9AQUI</name>
<evidence type="ECO:0000313" key="2">
    <source>
        <dbReference type="EMBL" id="HEV09182.1"/>
    </source>
</evidence>